<dbReference type="AlphaFoldDB" id="A0A133UC99"/>
<comment type="caution">
    <text evidence="3">The sequence shown here is derived from an EMBL/GenBank/DDBJ whole genome shotgun (WGS) entry which is preliminary data.</text>
</comment>
<dbReference type="SUPFAM" id="SSF55035">
    <property type="entry name" value="NAD-binding domain of HMG-CoA reductase"/>
    <property type="match status" value="1"/>
</dbReference>
<reference evidence="3 4" key="1">
    <citation type="journal article" date="2016" name="Sci. Rep.">
        <title>Metabolic traits of an uncultured archaeal lineage -MSBL1- from brine pools of the Red Sea.</title>
        <authorList>
            <person name="Mwirichia R."/>
            <person name="Alam I."/>
            <person name="Rashid M."/>
            <person name="Vinu M."/>
            <person name="Ba-Alawi W."/>
            <person name="Anthony Kamau A."/>
            <person name="Kamanda Ngugi D."/>
            <person name="Goker M."/>
            <person name="Klenk H.P."/>
            <person name="Bajic V."/>
            <person name="Stingl U."/>
        </authorList>
    </citation>
    <scope>NUCLEOTIDE SEQUENCE [LARGE SCALE GENOMIC DNA]</scope>
    <source>
        <strain evidence="3">SCGC-AAA259E19</strain>
    </source>
</reference>
<dbReference type="SUPFAM" id="SSF56542">
    <property type="entry name" value="Substrate-binding domain of HMG-CoA reductase"/>
    <property type="match status" value="1"/>
</dbReference>
<keyword evidence="2" id="KW-0560">Oxidoreductase</keyword>
<dbReference type="PANTHER" id="PTHR10572:SF24">
    <property type="entry name" value="3-HYDROXY-3-METHYLGLUTARYL-COENZYME A REDUCTASE"/>
    <property type="match status" value="1"/>
</dbReference>
<proteinExistence type="inferred from homology"/>
<dbReference type="Proteomes" id="UP000070284">
    <property type="component" value="Unassembled WGS sequence"/>
</dbReference>
<comment type="similarity">
    <text evidence="1">Belongs to the HMG-CoA reductase family.</text>
</comment>
<organism evidence="3 4">
    <name type="scientific">candidate division MSBL1 archaeon SCGC-AAA259E19</name>
    <dbReference type="NCBI Taxonomy" id="1698264"/>
    <lineage>
        <taxon>Archaea</taxon>
        <taxon>Methanobacteriati</taxon>
        <taxon>Methanobacteriota</taxon>
        <taxon>candidate division MSBL1</taxon>
    </lineage>
</organism>
<evidence type="ECO:0000256" key="1">
    <source>
        <dbReference type="ARBA" id="ARBA00007661"/>
    </source>
</evidence>
<dbReference type="PATRIC" id="fig|1698264.3.peg.983"/>
<dbReference type="Gene3D" id="3.90.770.10">
    <property type="entry name" value="3-hydroxy-3-methylglutaryl-coenzyme A Reductase, Chain A, domain 2"/>
    <property type="match status" value="1"/>
</dbReference>
<evidence type="ECO:0000313" key="3">
    <source>
        <dbReference type="EMBL" id="KXA91827.1"/>
    </source>
</evidence>
<dbReference type="PRINTS" id="PR00071">
    <property type="entry name" value="HMGCOARDTASE"/>
</dbReference>
<sequence>MNKTSRIPGFYKLPPEERLDKVKEFADLSEKEVEVVKKSGTLGIEDADRMIENVVGTFELPLGVAVNFLINGKDYLIPMATEESSVTAAASNAAKIARTTGGFETESTPPQMIGQIQVTDLKNLKEAKKAIESNREKILELANQQDPVLAKLGGGAEDLEIRKIKTRSEEMLIVHLIIDTQDAM</sequence>
<protein>
    <submittedName>
        <fullName evidence="3">3-hydroxy-3-methylglutaryl-CoA reductase</fullName>
    </submittedName>
</protein>
<feature type="non-terminal residue" evidence="3">
    <location>
        <position position="184"/>
    </location>
</feature>
<dbReference type="PROSITE" id="PS50065">
    <property type="entry name" value="HMG_COA_REDUCTASE_4"/>
    <property type="match status" value="1"/>
</dbReference>
<dbReference type="InterPro" id="IPR023074">
    <property type="entry name" value="HMG_CoA_Rdtase_cat_sf"/>
</dbReference>
<gene>
    <name evidence="3" type="ORF">AKJ65_08355</name>
</gene>
<dbReference type="Pfam" id="PF00368">
    <property type="entry name" value="HMG-CoA_red"/>
    <property type="match status" value="1"/>
</dbReference>
<dbReference type="GO" id="GO:0004420">
    <property type="term" value="F:hydroxymethylglutaryl-CoA reductase (NADPH) activity"/>
    <property type="evidence" value="ECO:0007669"/>
    <property type="project" value="InterPro"/>
</dbReference>
<evidence type="ECO:0000256" key="2">
    <source>
        <dbReference type="ARBA" id="ARBA00023002"/>
    </source>
</evidence>
<evidence type="ECO:0000313" key="4">
    <source>
        <dbReference type="Proteomes" id="UP000070284"/>
    </source>
</evidence>
<dbReference type="InterPro" id="IPR002202">
    <property type="entry name" value="HMG_CoA_Rdtase"/>
</dbReference>
<dbReference type="EMBL" id="LHXO01000206">
    <property type="protein sequence ID" value="KXA91827.1"/>
    <property type="molecule type" value="Genomic_DNA"/>
</dbReference>
<dbReference type="GO" id="GO:0015936">
    <property type="term" value="P:coenzyme A metabolic process"/>
    <property type="evidence" value="ECO:0007669"/>
    <property type="project" value="InterPro"/>
</dbReference>
<dbReference type="InterPro" id="IPR009023">
    <property type="entry name" value="HMG_CoA_Rdtase_NAD(P)-bd_sf"/>
</dbReference>
<keyword evidence="4" id="KW-1185">Reference proteome</keyword>
<dbReference type="InterPro" id="IPR009029">
    <property type="entry name" value="HMG_CoA_Rdtase_sub-bd_dom_sf"/>
</dbReference>
<dbReference type="PANTHER" id="PTHR10572">
    <property type="entry name" value="3-HYDROXY-3-METHYLGLUTARYL-COENZYME A REDUCTASE"/>
    <property type="match status" value="1"/>
</dbReference>
<name>A0A133UC99_9EURY</name>
<accession>A0A133UC99</accession>